<evidence type="ECO:0000313" key="2">
    <source>
        <dbReference type="Proteomes" id="UP001445732"/>
    </source>
</evidence>
<organism evidence="1 2">
    <name type="scientific">Brevundimonas aurifodinae</name>
    <dbReference type="NCBI Taxonomy" id="1508312"/>
    <lineage>
        <taxon>Bacteria</taxon>
        <taxon>Pseudomonadati</taxon>
        <taxon>Pseudomonadota</taxon>
        <taxon>Alphaproteobacteria</taxon>
        <taxon>Caulobacterales</taxon>
        <taxon>Caulobacteraceae</taxon>
        <taxon>Brevundimonas</taxon>
    </lineage>
</organism>
<keyword evidence="2" id="KW-1185">Reference proteome</keyword>
<sequence>MHRLVPALSAIAALSVAACGEVDMEKAGRNAALAALEASNPEIVQGIRAAQTLREAAATCGWQDVDATRLAQAAVAGIETPPLRAAAESLVEDLIVAPSAASSPAATAPVSDCSPEVRQALEARIAAIAGGEGEGETESEAG</sequence>
<proteinExistence type="predicted"/>
<accession>A0ABV1NRX5</accession>
<comment type="caution">
    <text evidence="1">The sequence shown here is derived from an EMBL/GenBank/DDBJ whole genome shotgun (WGS) entry which is preliminary data.</text>
</comment>
<dbReference type="EMBL" id="JBEGDD010000013">
    <property type="protein sequence ID" value="MEQ7156386.1"/>
    <property type="molecule type" value="Genomic_DNA"/>
</dbReference>
<reference evidence="1 2" key="1">
    <citation type="submission" date="2024-06" db="EMBL/GenBank/DDBJ databases">
        <title>Brevundimonas sp. C11.</title>
        <authorList>
            <person name="Maltman C."/>
        </authorList>
    </citation>
    <scope>NUCLEOTIDE SEQUENCE [LARGE SCALE GENOMIC DNA]</scope>
    <source>
        <strain evidence="1 2">C11</strain>
    </source>
</reference>
<dbReference type="PROSITE" id="PS51257">
    <property type="entry name" value="PROKAR_LIPOPROTEIN"/>
    <property type="match status" value="1"/>
</dbReference>
<name>A0ABV1NRX5_9CAUL</name>
<protein>
    <submittedName>
        <fullName evidence="1">Uncharacterized protein</fullName>
    </submittedName>
</protein>
<dbReference type="RefSeq" id="WP_349685538.1">
    <property type="nucleotide sequence ID" value="NZ_JBEGDD010000013.1"/>
</dbReference>
<evidence type="ECO:0000313" key="1">
    <source>
        <dbReference type="EMBL" id="MEQ7156386.1"/>
    </source>
</evidence>
<dbReference type="Proteomes" id="UP001445732">
    <property type="component" value="Unassembled WGS sequence"/>
</dbReference>
<gene>
    <name evidence="1" type="ORF">ABN401_14280</name>
</gene>